<dbReference type="NCBIfam" id="TIGR02814">
    <property type="entry name" value="pfaD_fam"/>
    <property type="match status" value="1"/>
</dbReference>
<dbReference type="PANTHER" id="PTHR42681:SF1">
    <property type="entry name" value="MALONYL-COA-ACYL CARRIER PROTEIN TRANSACYLASE, MITOCHONDRIAL"/>
    <property type="match status" value="1"/>
</dbReference>
<dbReference type="InterPro" id="IPR050858">
    <property type="entry name" value="Mal-CoA-ACP_Trans/PKS_FabD"/>
</dbReference>
<dbReference type="InterPro" id="IPR001227">
    <property type="entry name" value="Ac_transferase_dom_sf"/>
</dbReference>
<dbReference type="CDD" id="cd04742">
    <property type="entry name" value="NPD_FabD"/>
    <property type="match status" value="1"/>
</dbReference>
<feature type="compositionally biased region" description="Low complexity" evidence="5">
    <location>
        <begin position="309"/>
        <end position="329"/>
    </location>
</feature>
<dbReference type="InterPro" id="IPR014179">
    <property type="entry name" value="PfaD-like_TIM-barrel"/>
</dbReference>
<reference evidence="8" key="1">
    <citation type="journal article" date="2019" name="Int. J. Syst. Evol. Microbiol.">
        <title>The Global Catalogue of Microorganisms (GCM) 10K type strain sequencing project: providing services to taxonomists for standard genome sequencing and annotation.</title>
        <authorList>
            <consortium name="The Broad Institute Genomics Platform"/>
            <consortium name="The Broad Institute Genome Sequencing Center for Infectious Disease"/>
            <person name="Wu L."/>
            <person name="Ma J."/>
        </authorList>
    </citation>
    <scope>NUCLEOTIDE SEQUENCE [LARGE SCALE GENOMIC DNA]</scope>
    <source>
        <strain evidence="8">CCM 8479</strain>
    </source>
</reference>
<evidence type="ECO:0000313" key="8">
    <source>
        <dbReference type="Proteomes" id="UP001596156"/>
    </source>
</evidence>
<keyword evidence="3 7" id="KW-0012">Acyltransferase</keyword>
<dbReference type="Gene3D" id="3.20.20.70">
    <property type="entry name" value="Aldolase class I"/>
    <property type="match status" value="1"/>
</dbReference>
<dbReference type="PANTHER" id="PTHR42681">
    <property type="entry name" value="MALONYL-COA-ACYL CARRIER PROTEIN TRANSACYLASE, MITOCHONDRIAL"/>
    <property type="match status" value="1"/>
</dbReference>
<keyword evidence="2 7" id="KW-0808">Transferase</keyword>
<organism evidence="7 8">
    <name type="scientific">Streptomyces fimbriatus</name>
    <dbReference type="NCBI Taxonomy" id="68197"/>
    <lineage>
        <taxon>Bacteria</taxon>
        <taxon>Bacillati</taxon>
        <taxon>Actinomycetota</taxon>
        <taxon>Actinomycetes</taxon>
        <taxon>Kitasatosporales</taxon>
        <taxon>Streptomycetaceae</taxon>
        <taxon>Streptomyces</taxon>
    </lineage>
</organism>
<protein>
    <recommendedName>
        <fullName evidence="1">[acyl-carrier-protein] S-malonyltransferase</fullName>
        <ecNumber evidence="1">2.3.1.39</ecNumber>
    </recommendedName>
</protein>
<accession>A0ABW0D277</accession>
<sequence length="814" mass="86705">MRAWLFPGQGAQRVGMGGELFDLFPAECAAADDVLGYSVRELCLHDPEGRLGRTRYAQPALFVVEALSLLARRRSEPEPDWYAGHSLGEFTALWAAGCFDFATGVRLVRRRGELMGRADGGLMAAVLGVPAERVAEELAAAGGEAADAEIANHNSARQVVLSGTPGAVRAATGLLTRSLGARCVPLKVSAAFHSRHMADAAREFADHLHGFRFADPRVPVVSNVTGRPYRPGDLPELLARQVAAPVLWWQSMSLLVHEGVDEVAELGPGRVLTGLWREAVREPAPRTPSPAGQPGTAPGAGREPSATVRGAAVTEGRTAAGRAAATDGRNVAESPAAPNRDDAPPPVIVSRVPVGTGAAELGSAAFRRAYGLRLAYLAGSMYRGISSVDLVVRLGEAGLMGFFGTGGLDLGEIEKAIGRIQERLGAHGRFGMNLLHDLDDPRRERETVELFLNRGVRHVEAAAHLGVTAPLVRFRFSGARRTADGRASGLRHVMAKVSRPEVATAFLSPPPAALLERMVHDGDLTAEEAGIARRHPVAGEICVEADSGGHTDGGVALTLVPSLVRLRDRISARHGYPAPPPVGASGGLGTPEAVAAAFTLGADFVLTGSVNQCTPEAGTSDAVKEMLAGLDVQDTAYAPSGDMFELGARVQVVRKGTLFAARAGKLYELYRRHASLAEIDERTLRSIERSYFRRSVDEVWELTRAHYIGTGRPHVVEKAENDPHHRMALVFKWYFAHTNRLALAGDTSQRANFQIHCGPAMGAFNNLVRGTALADWRRRHPDAIADLLMSGAARILGGPEEEPGTAPKRPGSAM</sequence>
<dbReference type="SUPFAM" id="SSF55048">
    <property type="entry name" value="Probable ACP-binding domain of malonyl-CoA ACP transacylase"/>
    <property type="match status" value="1"/>
</dbReference>
<dbReference type="SMART" id="SM00827">
    <property type="entry name" value="PKS_AT"/>
    <property type="match status" value="1"/>
</dbReference>
<comment type="caution">
    <text evidence="7">The sequence shown here is derived from an EMBL/GenBank/DDBJ whole genome shotgun (WGS) entry which is preliminary data.</text>
</comment>
<dbReference type="Gene3D" id="3.30.70.250">
    <property type="entry name" value="Malonyl-CoA ACP transacylase, ACP-binding"/>
    <property type="match status" value="1"/>
</dbReference>
<dbReference type="RefSeq" id="WP_344643864.1">
    <property type="nucleotide sequence ID" value="NZ_BAAASS010000005.1"/>
</dbReference>
<dbReference type="InterPro" id="IPR016035">
    <property type="entry name" value="Acyl_Trfase/lysoPLipase"/>
</dbReference>
<evidence type="ECO:0000256" key="2">
    <source>
        <dbReference type="ARBA" id="ARBA00022679"/>
    </source>
</evidence>
<comment type="catalytic activity">
    <reaction evidence="4">
        <text>holo-[ACP] + malonyl-CoA = malonyl-[ACP] + CoA</text>
        <dbReference type="Rhea" id="RHEA:41792"/>
        <dbReference type="Rhea" id="RHEA-COMP:9623"/>
        <dbReference type="Rhea" id="RHEA-COMP:9685"/>
        <dbReference type="ChEBI" id="CHEBI:57287"/>
        <dbReference type="ChEBI" id="CHEBI:57384"/>
        <dbReference type="ChEBI" id="CHEBI:64479"/>
        <dbReference type="ChEBI" id="CHEBI:78449"/>
        <dbReference type="EC" id="2.3.1.39"/>
    </reaction>
</comment>
<evidence type="ECO:0000259" key="6">
    <source>
        <dbReference type="SMART" id="SM00827"/>
    </source>
</evidence>
<evidence type="ECO:0000256" key="4">
    <source>
        <dbReference type="ARBA" id="ARBA00048462"/>
    </source>
</evidence>
<dbReference type="InterPro" id="IPR014043">
    <property type="entry name" value="Acyl_transferase_dom"/>
</dbReference>
<evidence type="ECO:0000256" key="3">
    <source>
        <dbReference type="ARBA" id="ARBA00023315"/>
    </source>
</evidence>
<feature type="compositionally biased region" description="Low complexity" evidence="5">
    <location>
        <begin position="289"/>
        <end position="301"/>
    </location>
</feature>
<evidence type="ECO:0000313" key="7">
    <source>
        <dbReference type="EMBL" id="MFC5224454.1"/>
    </source>
</evidence>
<dbReference type="InterPro" id="IPR049489">
    <property type="entry name" value="FabD-like_helical_ins"/>
</dbReference>
<evidence type="ECO:0000256" key="1">
    <source>
        <dbReference type="ARBA" id="ARBA00013258"/>
    </source>
</evidence>
<keyword evidence="8" id="KW-1185">Reference proteome</keyword>
<name>A0ABW0D277_STRFI</name>
<dbReference type="NCBIfam" id="TIGR00128">
    <property type="entry name" value="fabD"/>
    <property type="match status" value="1"/>
</dbReference>
<proteinExistence type="predicted"/>
<dbReference type="Proteomes" id="UP001596156">
    <property type="component" value="Unassembled WGS sequence"/>
</dbReference>
<dbReference type="EC" id="2.3.1.39" evidence="1"/>
<dbReference type="Pfam" id="PF21607">
    <property type="entry name" value="FabD_helical_ins"/>
    <property type="match status" value="1"/>
</dbReference>
<dbReference type="InterPro" id="IPR016036">
    <property type="entry name" value="Malonyl_transacylase_ACP-bd"/>
</dbReference>
<feature type="domain" description="Malonyl-CoA:ACP transacylase (MAT)" evidence="6">
    <location>
        <begin position="5"/>
        <end position="311"/>
    </location>
</feature>
<dbReference type="InterPro" id="IPR004410">
    <property type="entry name" value="Malonyl_CoA-ACP_transAc_FabD"/>
</dbReference>
<dbReference type="Pfam" id="PF00698">
    <property type="entry name" value="Acyl_transf_1"/>
    <property type="match status" value="1"/>
</dbReference>
<dbReference type="InterPro" id="IPR013785">
    <property type="entry name" value="Aldolase_TIM"/>
</dbReference>
<dbReference type="EMBL" id="JBHSKL010000009">
    <property type="protein sequence ID" value="MFC5224454.1"/>
    <property type="molecule type" value="Genomic_DNA"/>
</dbReference>
<dbReference type="GO" id="GO:0004314">
    <property type="term" value="F:[acyl-carrier-protein] S-malonyltransferase activity"/>
    <property type="evidence" value="ECO:0007669"/>
    <property type="project" value="UniProtKB-EC"/>
</dbReference>
<dbReference type="SUPFAM" id="SSF51412">
    <property type="entry name" value="Inosine monophosphate dehydrogenase (IMPDH)"/>
    <property type="match status" value="1"/>
</dbReference>
<evidence type="ECO:0000256" key="5">
    <source>
        <dbReference type="SAM" id="MobiDB-lite"/>
    </source>
</evidence>
<dbReference type="Gene3D" id="3.40.366.10">
    <property type="entry name" value="Malonyl-Coenzyme A Acyl Carrier Protein, domain 2"/>
    <property type="match status" value="1"/>
</dbReference>
<dbReference type="SUPFAM" id="SSF52151">
    <property type="entry name" value="FabD/lysophospholipase-like"/>
    <property type="match status" value="1"/>
</dbReference>
<gene>
    <name evidence="7" type="primary">fabD</name>
    <name evidence="7" type="ORF">ACFPN6_07550</name>
</gene>
<feature type="region of interest" description="Disordered" evidence="5">
    <location>
        <begin position="281"/>
        <end position="348"/>
    </location>
</feature>
<feature type="region of interest" description="Disordered" evidence="5">
    <location>
        <begin position="795"/>
        <end position="814"/>
    </location>
</feature>